<feature type="transmembrane region" description="Helical" evidence="1">
    <location>
        <begin position="79"/>
        <end position="106"/>
    </location>
</feature>
<feature type="transmembrane region" description="Helical" evidence="1">
    <location>
        <begin position="140"/>
        <end position="161"/>
    </location>
</feature>
<name>F2UIN1_SALR5</name>
<dbReference type="InParanoid" id="F2UIN1"/>
<gene>
    <name evidence="2" type="ORF">PTSG_12581</name>
</gene>
<protein>
    <submittedName>
        <fullName evidence="2">Uncharacterized protein</fullName>
    </submittedName>
</protein>
<dbReference type="Proteomes" id="UP000007799">
    <property type="component" value="Unassembled WGS sequence"/>
</dbReference>
<dbReference type="KEGG" id="sre:PTSG_12581"/>
<keyword evidence="1" id="KW-0472">Membrane</keyword>
<feature type="transmembrane region" description="Helical" evidence="1">
    <location>
        <begin position="112"/>
        <end position="128"/>
    </location>
</feature>
<keyword evidence="1" id="KW-1133">Transmembrane helix</keyword>
<feature type="transmembrane region" description="Helical" evidence="1">
    <location>
        <begin position="12"/>
        <end position="38"/>
    </location>
</feature>
<feature type="transmembrane region" description="Helical" evidence="1">
    <location>
        <begin position="44"/>
        <end position="67"/>
    </location>
</feature>
<organism evidence="3">
    <name type="scientific">Salpingoeca rosetta (strain ATCC 50818 / BSB-021)</name>
    <dbReference type="NCBI Taxonomy" id="946362"/>
    <lineage>
        <taxon>Eukaryota</taxon>
        <taxon>Choanoflagellata</taxon>
        <taxon>Craspedida</taxon>
        <taxon>Salpingoecidae</taxon>
        <taxon>Salpingoeca</taxon>
    </lineage>
</organism>
<evidence type="ECO:0000313" key="2">
    <source>
        <dbReference type="EMBL" id="EGD77080.1"/>
    </source>
</evidence>
<dbReference type="RefSeq" id="XP_004990919.1">
    <property type="nucleotide sequence ID" value="XM_004990862.1"/>
</dbReference>
<evidence type="ECO:0000256" key="1">
    <source>
        <dbReference type="SAM" id="Phobius"/>
    </source>
</evidence>
<keyword evidence="1" id="KW-0812">Transmembrane</keyword>
<dbReference type="EMBL" id="GL832976">
    <property type="protein sequence ID" value="EGD77080.1"/>
    <property type="molecule type" value="Genomic_DNA"/>
</dbReference>
<evidence type="ECO:0000313" key="3">
    <source>
        <dbReference type="Proteomes" id="UP000007799"/>
    </source>
</evidence>
<dbReference type="AlphaFoldDB" id="F2UIN1"/>
<reference evidence="2" key="1">
    <citation type="submission" date="2009-08" db="EMBL/GenBank/DDBJ databases">
        <title>Annotation of Salpingoeca rosetta.</title>
        <authorList>
            <consortium name="The Broad Institute Genome Sequencing Platform"/>
            <person name="Russ C."/>
            <person name="Cuomo C."/>
            <person name="Burger G."/>
            <person name="Gray M.W."/>
            <person name="Holland P.W.H."/>
            <person name="King N."/>
            <person name="Lang F.B.F."/>
            <person name="Roger A.J."/>
            <person name="Ruiz-Trillo I."/>
            <person name="Young S.K."/>
            <person name="Zeng Q."/>
            <person name="Gargeya S."/>
            <person name="Alvarado L."/>
            <person name="Berlin A."/>
            <person name="Chapman S.B."/>
            <person name="Chen Z."/>
            <person name="Freedman E."/>
            <person name="Gellesch M."/>
            <person name="Goldberg J."/>
            <person name="Griggs A."/>
            <person name="Gujja S."/>
            <person name="Heilman E."/>
            <person name="Heiman D."/>
            <person name="Howarth C."/>
            <person name="Mehta T."/>
            <person name="Neiman D."/>
            <person name="Pearson M."/>
            <person name="Roberts A."/>
            <person name="Saif S."/>
            <person name="Shea T."/>
            <person name="Shenoy N."/>
            <person name="Sisk P."/>
            <person name="Stolte C."/>
            <person name="Sykes S."/>
            <person name="White J."/>
            <person name="Yandava C."/>
            <person name="Haas B."/>
            <person name="Nusbaum C."/>
            <person name="Birren B."/>
        </authorList>
    </citation>
    <scope>NUCLEOTIDE SEQUENCE [LARGE SCALE GENOMIC DNA]</scope>
    <source>
        <strain evidence="2">ATCC 50818</strain>
    </source>
</reference>
<dbReference type="GeneID" id="16071482"/>
<keyword evidence="3" id="KW-1185">Reference proteome</keyword>
<sequence>MCPMPKRNVMHGSIGLCCLLPSLSPLLFVFLFCLFCSISIPIHTLTLACPCCQHVLVGWCACLFLYLKTHGARPTHVMLACSLPLLSFPVCLVLFPCFLVTCYAYVTVPQTLFFLLALAPKVVAARMRHMARHATRDVTWLCHAWLVGWCLATVFIVSQHVTPT</sequence>
<proteinExistence type="predicted"/>
<accession>F2UIN1</accession>